<reference evidence="4 5" key="1">
    <citation type="submission" date="2017-07" db="EMBL/GenBank/DDBJ databases">
        <authorList>
            <person name="Sun Z.S."/>
            <person name="Albrecht U."/>
            <person name="Echele G."/>
            <person name="Lee C.C."/>
        </authorList>
    </citation>
    <scope>NUCLEOTIDE SEQUENCE [LARGE SCALE GENOMIC DNA]</scope>
    <source>
        <strain evidence="4 5">CGMCC 1.12710</strain>
    </source>
</reference>
<dbReference type="AlphaFoldDB" id="A0A239PYE9"/>
<proteinExistence type="inferred from homology"/>
<protein>
    <submittedName>
        <fullName evidence="4">NAD(P)-dependent dehydrogenase, short-chain alcohol dehydrogenase family</fullName>
    </submittedName>
</protein>
<evidence type="ECO:0000313" key="5">
    <source>
        <dbReference type="Proteomes" id="UP000198346"/>
    </source>
</evidence>
<dbReference type="RefSeq" id="WP_200815372.1">
    <property type="nucleotide sequence ID" value="NZ_FZQA01000007.1"/>
</dbReference>
<dbReference type="PANTHER" id="PTHR42760:SF133">
    <property type="entry name" value="3-OXOACYL-[ACYL-CARRIER-PROTEIN] REDUCTASE"/>
    <property type="match status" value="1"/>
</dbReference>
<dbReference type="Gene3D" id="3.40.50.720">
    <property type="entry name" value="NAD(P)-binding Rossmann-like Domain"/>
    <property type="match status" value="1"/>
</dbReference>
<evidence type="ECO:0000256" key="1">
    <source>
        <dbReference type="ARBA" id="ARBA00006484"/>
    </source>
</evidence>
<comment type="similarity">
    <text evidence="1">Belongs to the short-chain dehydrogenases/reductases (SDR) family.</text>
</comment>
<evidence type="ECO:0000256" key="2">
    <source>
        <dbReference type="ARBA" id="ARBA00023002"/>
    </source>
</evidence>
<dbReference type="CDD" id="cd05233">
    <property type="entry name" value="SDR_c"/>
    <property type="match status" value="1"/>
</dbReference>
<dbReference type="GO" id="GO:0048038">
    <property type="term" value="F:quinone binding"/>
    <property type="evidence" value="ECO:0007669"/>
    <property type="project" value="TreeGrafter"/>
</dbReference>
<dbReference type="GO" id="GO:0006633">
    <property type="term" value="P:fatty acid biosynthetic process"/>
    <property type="evidence" value="ECO:0007669"/>
    <property type="project" value="TreeGrafter"/>
</dbReference>
<dbReference type="EMBL" id="FZQA01000007">
    <property type="protein sequence ID" value="SNT75118.1"/>
    <property type="molecule type" value="Genomic_DNA"/>
</dbReference>
<evidence type="ECO:0000313" key="4">
    <source>
        <dbReference type="EMBL" id="SNT75118.1"/>
    </source>
</evidence>
<dbReference type="InterPro" id="IPR036291">
    <property type="entry name" value="NAD(P)-bd_dom_sf"/>
</dbReference>
<dbReference type="FunFam" id="3.40.50.720:FF:000084">
    <property type="entry name" value="Short-chain dehydrogenase reductase"/>
    <property type="match status" value="1"/>
</dbReference>
<dbReference type="PANTHER" id="PTHR42760">
    <property type="entry name" value="SHORT-CHAIN DEHYDROGENASES/REDUCTASES FAMILY MEMBER"/>
    <property type="match status" value="1"/>
</dbReference>
<dbReference type="PRINTS" id="PR00080">
    <property type="entry name" value="SDRFAMILY"/>
</dbReference>
<keyword evidence="5" id="KW-1185">Reference proteome</keyword>
<evidence type="ECO:0000259" key="3">
    <source>
        <dbReference type="SMART" id="SM00822"/>
    </source>
</evidence>
<organism evidence="4 5">
    <name type="scientific">Amphiplicatus metriothermophilus</name>
    <dbReference type="NCBI Taxonomy" id="1519374"/>
    <lineage>
        <taxon>Bacteria</taxon>
        <taxon>Pseudomonadati</taxon>
        <taxon>Pseudomonadota</taxon>
        <taxon>Alphaproteobacteria</taxon>
        <taxon>Parvularculales</taxon>
        <taxon>Parvularculaceae</taxon>
        <taxon>Amphiplicatus</taxon>
    </lineage>
</organism>
<dbReference type="Proteomes" id="UP000198346">
    <property type="component" value="Unassembled WGS sequence"/>
</dbReference>
<gene>
    <name evidence="4" type="ORF">SAMN06297382_2561</name>
</gene>
<dbReference type="InterPro" id="IPR020904">
    <property type="entry name" value="Sc_DH/Rdtase_CS"/>
</dbReference>
<keyword evidence="2" id="KW-0560">Oxidoreductase</keyword>
<dbReference type="Pfam" id="PF13561">
    <property type="entry name" value="adh_short_C2"/>
    <property type="match status" value="1"/>
</dbReference>
<dbReference type="InterPro" id="IPR002347">
    <property type="entry name" value="SDR_fam"/>
</dbReference>
<dbReference type="NCBIfam" id="NF005559">
    <property type="entry name" value="PRK07231.1"/>
    <property type="match status" value="1"/>
</dbReference>
<accession>A0A239PYE9</accession>
<dbReference type="PROSITE" id="PS00061">
    <property type="entry name" value="ADH_SHORT"/>
    <property type="match status" value="1"/>
</dbReference>
<feature type="domain" description="Ketoreductase" evidence="3">
    <location>
        <begin position="11"/>
        <end position="192"/>
    </location>
</feature>
<sequence>MTRDYLNFEGKTALVTGAAAGIGAAVARAFAERGAAVVMADIDGRRNEKTAADIAAATGAAVEAVACDVADDKDCAGLVETALVRFGRVDTLVNNAGIVAAGGALDLDPEDFDRVLRVNLRAAFMLTRLAARSMIERKIPGAIVNMSSINAVVAIANQAAYVTSKGGLQQFTKVTALELAPHGIRVNAVGPGSIMTDILKSVARDAAARRKILSRTPLGRIGDPEEVAAVALFLASDMASYVTGETIYVDGGRLALNYVVPAPEEA</sequence>
<name>A0A239PYE9_9PROT</name>
<dbReference type="SMART" id="SM00822">
    <property type="entry name" value="PKS_KR"/>
    <property type="match status" value="1"/>
</dbReference>
<dbReference type="SUPFAM" id="SSF51735">
    <property type="entry name" value="NAD(P)-binding Rossmann-fold domains"/>
    <property type="match status" value="1"/>
</dbReference>
<dbReference type="GO" id="GO:0016616">
    <property type="term" value="F:oxidoreductase activity, acting on the CH-OH group of donors, NAD or NADP as acceptor"/>
    <property type="evidence" value="ECO:0007669"/>
    <property type="project" value="TreeGrafter"/>
</dbReference>
<dbReference type="InterPro" id="IPR057326">
    <property type="entry name" value="KR_dom"/>
</dbReference>
<dbReference type="PRINTS" id="PR00081">
    <property type="entry name" value="GDHRDH"/>
</dbReference>